<accession>A0ABV5ZUD4</accession>
<feature type="region of interest" description="Disordered" evidence="1">
    <location>
        <begin position="1"/>
        <end position="54"/>
    </location>
</feature>
<dbReference type="RefSeq" id="WP_377850966.1">
    <property type="nucleotide sequence ID" value="NZ_JBHLZU010000006.1"/>
</dbReference>
<keyword evidence="2" id="KW-1133">Transmembrane helix</keyword>
<gene>
    <name evidence="3" type="ORF">ACFFQA_07650</name>
</gene>
<evidence type="ECO:0000313" key="4">
    <source>
        <dbReference type="Proteomes" id="UP001589693"/>
    </source>
</evidence>
<feature type="transmembrane region" description="Helical" evidence="2">
    <location>
        <begin position="57"/>
        <end position="79"/>
    </location>
</feature>
<proteinExistence type="predicted"/>
<keyword evidence="4" id="KW-1185">Reference proteome</keyword>
<reference evidence="3 4" key="1">
    <citation type="submission" date="2024-09" db="EMBL/GenBank/DDBJ databases">
        <authorList>
            <person name="Sun Q."/>
            <person name="Mori K."/>
        </authorList>
    </citation>
    <scope>NUCLEOTIDE SEQUENCE [LARGE SCALE GENOMIC DNA]</scope>
    <source>
        <strain evidence="3 4">TBRC 7907</strain>
    </source>
</reference>
<protein>
    <submittedName>
        <fullName evidence="3">Uncharacterized protein</fullName>
    </submittedName>
</protein>
<feature type="compositionally biased region" description="Low complexity" evidence="1">
    <location>
        <begin position="22"/>
        <end position="31"/>
    </location>
</feature>
<evidence type="ECO:0000256" key="2">
    <source>
        <dbReference type="SAM" id="Phobius"/>
    </source>
</evidence>
<keyword evidence="2" id="KW-0812">Transmembrane</keyword>
<sequence length="287" mass="30485">MYNNQRPGPPPGAHPPYPPQQQYPLQVFPAQPQQPPLPQQPQPQPGKPKGSGRRKGGLALILLGVLPLLLSGAIVGQAISNSRQLISNKAFVPKAWHNLRTDEIFPEHLGARAGRAEQPGWSRQAIAKESGCAEALRTDFGKSAMAQGCVTTLRGTYVDIGGTFAITLAVVVVGSYEQAQLVAEEYFWATDPGPLVQPVAAPGTPAAEWTKDKPIAGGATSVGLSTNRPPYVVAVSVGPADGSRDVRSLPGEWKGDSQGEARVYQNVVADVLNDFAIGFNDIMRGKK</sequence>
<name>A0ABV5ZUD4_9PSEU</name>
<keyword evidence="2" id="KW-0472">Membrane</keyword>
<comment type="caution">
    <text evidence="3">The sequence shown here is derived from an EMBL/GenBank/DDBJ whole genome shotgun (WGS) entry which is preliminary data.</text>
</comment>
<evidence type="ECO:0000256" key="1">
    <source>
        <dbReference type="SAM" id="MobiDB-lite"/>
    </source>
</evidence>
<dbReference type="EMBL" id="JBHLZU010000006">
    <property type="protein sequence ID" value="MFB9903808.1"/>
    <property type="molecule type" value="Genomic_DNA"/>
</dbReference>
<feature type="compositionally biased region" description="Pro residues" evidence="1">
    <location>
        <begin position="32"/>
        <end position="46"/>
    </location>
</feature>
<organism evidence="3 4">
    <name type="scientific">Allokutzneria oryzae</name>
    <dbReference type="NCBI Taxonomy" id="1378989"/>
    <lineage>
        <taxon>Bacteria</taxon>
        <taxon>Bacillati</taxon>
        <taxon>Actinomycetota</taxon>
        <taxon>Actinomycetes</taxon>
        <taxon>Pseudonocardiales</taxon>
        <taxon>Pseudonocardiaceae</taxon>
        <taxon>Allokutzneria</taxon>
    </lineage>
</organism>
<evidence type="ECO:0000313" key="3">
    <source>
        <dbReference type="EMBL" id="MFB9903808.1"/>
    </source>
</evidence>
<dbReference type="Proteomes" id="UP001589693">
    <property type="component" value="Unassembled WGS sequence"/>
</dbReference>
<feature type="compositionally biased region" description="Pro residues" evidence="1">
    <location>
        <begin position="7"/>
        <end position="21"/>
    </location>
</feature>